<dbReference type="RefSeq" id="WP_255036753.1">
    <property type="nucleotide sequence ID" value="NZ_RJUF01000018.1"/>
</dbReference>
<keyword evidence="3" id="KW-1185">Reference proteome</keyword>
<comment type="caution">
    <text evidence="2">The sequence shown here is derived from an EMBL/GenBank/DDBJ whole genome shotgun (WGS) entry which is preliminary data.</text>
</comment>
<dbReference type="Proteomes" id="UP001204144">
    <property type="component" value="Unassembled WGS sequence"/>
</dbReference>
<feature type="domain" description="DUF5655" evidence="1">
    <location>
        <begin position="196"/>
        <end position="283"/>
    </location>
</feature>
<dbReference type="GO" id="GO:0003676">
    <property type="term" value="F:nucleic acid binding"/>
    <property type="evidence" value="ECO:0007669"/>
    <property type="project" value="InterPro"/>
</dbReference>
<name>A0AAE3H140_9BACT</name>
<proteinExistence type="predicted"/>
<gene>
    <name evidence="2" type="ORF">EGI31_08395</name>
</gene>
<reference evidence="2 3" key="1">
    <citation type="submission" date="2018-11" db="EMBL/GenBank/DDBJ databases">
        <title>Novel bacteria species description.</title>
        <authorList>
            <person name="Han J.-H."/>
        </authorList>
    </citation>
    <scope>NUCLEOTIDE SEQUENCE [LARGE SCALE GENOMIC DNA]</scope>
    <source>
        <strain evidence="2 3">KCTC23259</strain>
    </source>
</reference>
<evidence type="ECO:0000313" key="2">
    <source>
        <dbReference type="EMBL" id="MCP9762973.1"/>
    </source>
</evidence>
<organism evidence="2 3">
    <name type="scientific">Lacihabitans soyangensis</name>
    <dbReference type="NCBI Taxonomy" id="869394"/>
    <lineage>
        <taxon>Bacteria</taxon>
        <taxon>Pseudomonadati</taxon>
        <taxon>Bacteroidota</taxon>
        <taxon>Cytophagia</taxon>
        <taxon>Cytophagales</taxon>
        <taxon>Leadbetterellaceae</taxon>
        <taxon>Lacihabitans</taxon>
    </lineage>
</organism>
<dbReference type="AlphaFoldDB" id="A0AAE3H140"/>
<evidence type="ECO:0000259" key="1">
    <source>
        <dbReference type="Pfam" id="PF18899"/>
    </source>
</evidence>
<dbReference type="EMBL" id="RJUF01000018">
    <property type="protein sequence ID" value="MCP9762973.1"/>
    <property type="molecule type" value="Genomic_DNA"/>
</dbReference>
<dbReference type="Pfam" id="PF18899">
    <property type="entry name" value="DUF5655"/>
    <property type="match status" value="1"/>
</dbReference>
<sequence>MKLYQNKNNKLNLVSGLQFKLEKEIQNLVENNVNELFGLKFIKSELTVKNFRIDTLCYDHENKSFVIIEYKRDRNFSVIDQGYTYMSLLLNNKSDFILEFNESGKETLKRDEVDWSQSRVIFIAPGFTEFQKHSINFKDVPFELWEVNQFENNLVGFSQHKTESKESISTISSQNSSIITEITKEVTVYSEQDHLYARKKDERVIEMYTALKKRVVELGDEVEMVPKKHYISFKSSKTFCDFIIFRDHIKLLLNLKKGELDDPKGLTKDLSNQGHWGNGDYEIWINIGDDLDYTMFLVGQSYKKHRI</sequence>
<protein>
    <recommendedName>
        <fullName evidence="1">DUF5655 domain-containing protein</fullName>
    </recommendedName>
</protein>
<accession>A0AAE3H140</accession>
<dbReference type="Gene3D" id="3.40.1350.10">
    <property type="match status" value="1"/>
</dbReference>
<evidence type="ECO:0000313" key="3">
    <source>
        <dbReference type="Proteomes" id="UP001204144"/>
    </source>
</evidence>
<dbReference type="InterPro" id="IPR043714">
    <property type="entry name" value="DUF5655"/>
</dbReference>
<dbReference type="InterPro" id="IPR011856">
    <property type="entry name" value="tRNA_endonuc-like_dom_sf"/>
</dbReference>